<reference evidence="3 4" key="1">
    <citation type="submission" date="2024-04" db="EMBL/GenBank/DDBJ databases">
        <authorList>
            <person name="Fracassetti M."/>
        </authorList>
    </citation>
    <scope>NUCLEOTIDE SEQUENCE [LARGE SCALE GENOMIC DNA]</scope>
</reference>
<feature type="region of interest" description="Disordered" evidence="1">
    <location>
        <begin position="102"/>
        <end position="157"/>
    </location>
</feature>
<sequence length="249" mass="28043">MGQFGDTGYTDGKTDYIDFVDVDKLSMLEIKEMVRTAEVEQAMQFFWLMPGVDVHNGLKLLESDKDVLEMGGHVPEDRVIHLYVKHTNSSCGSPDTAHFVHTSSEREVEEIRAPSVSVKRGHGHTFSGGSQGKNSTGSSHKEQPAATNANEEVLDEDVLERDDLYASEGELLEKTGWGSEEEEDVFNINTIFPEFRVERDMQMPDVTPHPKTHGSNHWFARTAENTNGVYVLTHHSTHMQLLFTKHNSR</sequence>
<evidence type="ECO:0000259" key="2">
    <source>
        <dbReference type="Pfam" id="PF26130"/>
    </source>
</evidence>
<evidence type="ECO:0000313" key="4">
    <source>
        <dbReference type="Proteomes" id="UP001497516"/>
    </source>
</evidence>
<evidence type="ECO:0000256" key="1">
    <source>
        <dbReference type="SAM" id="MobiDB-lite"/>
    </source>
</evidence>
<evidence type="ECO:0000313" key="3">
    <source>
        <dbReference type="EMBL" id="CAL1404480.1"/>
    </source>
</evidence>
<dbReference type="Proteomes" id="UP001497516">
    <property type="component" value="Chromosome 7"/>
</dbReference>
<dbReference type="InterPro" id="IPR058594">
    <property type="entry name" value="PB1-like_dom_pln"/>
</dbReference>
<proteinExistence type="predicted"/>
<dbReference type="AlphaFoldDB" id="A0AAV2G4D7"/>
<name>A0AAV2G4D7_9ROSI</name>
<feature type="domain" description="PB1-like" evidence="2">
    <location>
        <begin position="5"/>
        <end position="86"/>
    </location>
</feature>
<organism evidence="3 4">
    <name type="scientific">Linum trigynum</name>
    <dbReference type="NCBI Taxonomy" id="586398"/>
    <lineage>
        <taxon>Eukaryota</taxon>
        <taxon>Viridiplantae</taxon>
        <taxon>Streptophyta</taxon>
        <taxon>Embryophyta</taxon>
        <taxon>Tracheophyta</taxon>
        <taxon>Spermatophyta</taxon>
        <taxon>Magnoliopsida</taxon>
        <taxon>eudicotyledons</taxon>
        <taxon>Gunneridae</taxon>
        <taxon>Pentapetalae</taxon>
        <taxon>rosids</taxon>
        <taxon>fabids</taxon>
        <taxon>Malpighiales</taxon>
        <taxon>Linaceae</taxon>
        <taxon>Linum</taxon>
    </lineage>
</organism>
<dbReference type="EMBL" id="OZ034820">
    <property type="protein sequence ID" value="CAL1404480.1"/>
    <property type="molecule type" value="Genomic_DNA"/>
</dbReference>
<gene>
    <name evidence="3" type="ORF">LTRI10_LOCUS44335</name>
</gene>
<protein>
    <recommendedName>
        <fullName evidence="2">PB1-like domain-containing protein</fullName>
    </recommendedName>
</protein>
<feature type="compositionally biased region" description="Basic and acidic residues" evidence="1">
    <location>
        <begin position="103"/>
        <end position="112"/>
    </location>
</feature>
<accession>A0AAV2G4D7</accession>
<keyword evidence="4" id="KW-1185">Reference proteome</keyword>
<dbReference type="Pfam" id="PF26130">
    <property type="entry name" value="PB1-like"/>
    <property type="match status" value="1"/>
</dbReference>